<keyword evidence="4" id="KW-1185">Reference proteome</keyword>
<evidence type="ECO:0000313" key="3">
    <source>
        <dbReference type="EMBL" id="KAK8777382.1"/>
    </source>
</evidence>
<dbReference type="Proteomes" id="UP001321473">
    <property type="component" value="Unassembled WGS sequence"/>
</dbReference>
<dbReference type="PANTHER" id="PTHR11733">
    <property type="entry name" value="ZINC METALLOPROTEASE FAMILY M13 NEPRILYSIN-RELATED"/>
    <property type="match status" value="1"/>
</dbReference>
<evidence type="ECO:0000256" key="1">
    <source>
        <dbReference type="SAM" id="Phobius"/>
    </source>
</evidence>
<dbReference type="InterPro" id="IPR024079">
    <property type="entry name" value="MetalloPept_cat_dom_sf"/>
</dbReference>
<dbReference type="InterPro" id="IPR000718">
    <property type="entry name" value="Peptidase_M13"/>
</dbReference>
<proteinExistence type="predicted"/>
<feature type="domain" description="Peptidase M13 C-terminal" evidence="2">
    <location>
        <begin position="612"/>
        <end position="695"/>
    </location>
</feature>
<dbReference type="EMBL" id="JARKHS020011925">
    <property type="protein sequence ID" value="KAK8777382.1"/>
    <property type="molecule type" value="Genomic_DNA"/>
</dbReference>
<evidence type="ECO:0000259" key="2">
    <source>
        <dbReference type="Pfam" id="PF01431"/>
    </source>
</evidence>
<sequence>MPSFYRGHTSRAPDKECTVPQWILAALALCLPCVLMLLFVFLVLPLLEKDPVRKTVCDTRDCVLHANALRSAKSQAAAKACEDIGLLVCSTWANRHRGLDWAVVPHVVMDWIVNIEDAVATARHESDVMKRPMRLVHSCLNRQGNDKDAVISLIHFVHNKSFAWPTEEEDSESLGYSRALVALIELAVRWALPLWFRIDLLPSRAARNRTLTVKPSAIPIIWEILHGELLSNQDVYPSYLYLFHEEFFVHRTPTPAYQEFLVESAVIQSHVLGNLSHANRASIFVPTSMELEKLPSLIPQLKADDWVNAVQSAFNVSPPIEIHDVLLATNGEILAAVNTLFDAYDARSIVYHTSWWFLQMVGIFASNPLFNYASVYKLGAQFQKIVCAIHIEATDYLLLAAVSQAKFASEQRRSIKRYLEHVHSTAVEKVRTSSKIRSPVKGALLSMLQRTTAVTWPEDAFVFGKTPSNVYTNYVSSFNDSNIFSWWRSLREALQPSVASEQHAAVNKLPRLDTRTVTWYDPVLEVMSISFASLVPPLYYKSGTSAMLYGGLGYIYAREVVQAVNFLTMLLDDGGDTNRPSEGAIVMTLGNNVSCPDVEPSVVELMFPSLPALEIAYAAYVTYRDEENDLPLKGLEKYSAEQIFFLTFCLMACEVELSGRQSAPLCNSAVKNFEPFAKAFSCRPGSNMNPEVKCRFFEV</sequence>
<keyword evidence="1" id="KW-1133">Transmembrane helix</keyword>
<dbReference type="PROSITE" id="PS51885">
    <property type="entry name" value="NEPRILYSIN"/>
    <property type="match status" value="1"/>
</dbReference>
<evidence type="ECO:0000313" key="4">
    <source>
        <dbReference type="Proteomes" id="UP001321473"/>
    </source>
</evidence>
<accession>A0AAQ4ERM4</accession>
<protein>
    <recommendedName>
        <fullName evidence="2">Peptidase M13 C-terminal domain-containing protein</fullName>
    </recommendedName>
</protein>
<dbReference type="SUPFAM" id="SSF55486">
    <property type="entry name" value="Metalloproteases ('zincins'), catalytic domain"/>
    <property type="match status" value="1"/>
</dbReference>
<comment type="caution">
    <text evidence="3">The sequence shown here is derived from an EMBL/GenBank/DDBJ whole genome shotgun (WGS) entry which is preliminary data.</text>
</comment>
<keyword evidence="1" id="KW-0812">Transmembrane</keyword>
<dbReference type="GO" id="GO:0005886">
    <property type="term" value="C:plasma membrane"/>
    <property type="evidence" value="ECO:0007669"/>
    <property type="project" value="TreeGrafter"/>
</dbReference>
<dbReference type="PANTHER" id="PTHR11733:SF241">
    <property type="entry name" value="GH26575P-RELATED"/>
    <property type="match status" value="1"/>
</dbReference>
<dbReference type="GO" id="GO:0004222">
    <property type="term" value="F:metalloendopeptidase activity"/>
    <property type="evidence" value="ECO:0007669"/>
    <property type="project" value="InterPro"/>
</dbReference>
<name>A0AAQ4ERM4_AMBAM</name>
<dbReference type="GO" id="GO:0016485">
    <property type="term" value="P:protein processing"/>
    <property type="evidence" value="ECO:0007669"/>
    <property type="project" value="TreeGrafter"/>
</dbReference>
<dbReference type="Gene3D" id="3.40.390.10">
    <property type="entry name" value="Collagenase (Catalytic Domain)"/>
    <property type="match status" value="2"/>
</dbReference>
<reference evidence="3 4" key="1">
    <citation type="journal article" date="2023" name="Arcadia Sci">
        <title>De novo assembly of a long-read Amblyomma americanum tick genome.</title>
        <authorList>
            <person name="Chou S."/>
            <person name="Poskanzer K.E."/>
            <person name="Rollins M."/>
            <person name="Thuy-Boun P.S."/>
        </authorList>
    </citation>
    <scope>NUCLEOTIDE SEQUENCE [LARGE SCALE GENOMIC DNA]</scope>
    <source>
        <strain evidence="3">F_SG_1</strain>
        <tissue evidence="3">Salivary glands</tissue>
    </source>
</reference>
<dbReference type="AlphaFoldDB" id="A0AAQ4ERM4"/>
<keyword evidence="1" id="KW-0472">Membrane</keyword>
<organism evidence="3 4">
    <name type="scientific">Amblyomma americanum</name>
    <name type="common">Lone star tick</name>
    <dbReference type="NCBI Taxonomy" id="6943"/>
    <lineage>
        <taxon>Eukaryota</taxon>
        <taxon>Metazoa</taxon>
        <taxon>Ecdysozoa</taxon>
        <taxon>Arthropoda</taxon>
        <taxon>Chelicerata</taxon>
        <taxon>Arachnida</taxon>
        <taxon>Acari</taxon>
        <taxon>Parasitiformes</taxon>
        <taxon>Ixodida</taxon>
        <taxon>Ixodoidea</taxon>
        <taxon>Ixodidae</taxon>
        <taxon>Amblyomminae</taxon>
        <taxon>Amblyomma</taxon>
    </lineage>
</organism>
<dbReference type="InterPro" id="IPR018497">
    <property type="entry name" value="Peptidase_M13_C"/>
</dbReference>
<dbReference type="Pfam" id="PF01431">
    <property type="entry name" value="Peptidase_M13"/>
    <property type="match status" value="1"/>
</dbReference>
<gene>
    <name evidence="3" type="ORF">V5799_029274</name>
</gene>
<feature type="transmembrane region" description="Helical" evidence="1">
    <location>
        <begin position="21"/>
        <end position="47"/>
    </location>
</feature>